<dbReference type="InterPro" id="IPR058498">
    <property type="entry name" value="DUF8185"/>
</dbReference>
<dbReference type="RefSeq" id="WP_172989765.1">
    <property type="nucleotide sequence ID" value="NZ_CP054038.1"/>
</dbReference>
<feature type="domain" description="DUF8185" evidence="2">
    <location>
        <begin position="108"/>
        <end position="209"/>
    </location>
</feature>
<reference evidence="3 4" key="1">
    <citation type="submission" date="2020-05" db="EMBL/GenBank/DDBJ databases">
        <title>Strain PA2F3 complete genome.</title>
        <authorList>
            <person name="Kim Y.-S."/>
            <person name="Kim S.-J."/>
            <person name="Jung H.-k."/>
            <person name="Kim S.-E."/>
            <person name="Kim K.-H."/>
        </authorList>
    </citation>
    <scope>NUCLEOTIDE SEQUENCE [LARGE SCALE GENOMIC DNA]</scope>
    <source>
        <strain evidence="3 4">PA2F3</strain>
    </source>
</reference>
<evidence type="ECO:0000313" key="3">
    <source>
        <dbReference type="EMBL" id="QKJ19324.1"/>
    </source>
</evidence>
<protein>
    <submittedName>
        <fullName evidence="3">Uncharacterized protein</fullName>
    </submittedName>
</protein>
<gene>
    <name evidence="3" type="ORF">HQM25_08060</name>
</gene>
<dbReference type="Proteomes" id="UP000502498">
    <property type="component" value="Chromosome"/>
</dbReference>
<name>A0A7D4TQR6_9MICO</name>
<organism evidence="3 4">
    <name type="scientific">Microbacterium hominis</name>
    <dbReference type="NCBI Taxonomy" id="162426"/>
    <lineage>
        <taxon>Bacteria</taxon>
        <taxon>Bacillati</taxon>
        <taxon>Actinomycetota</taxon>
        <taxon>Actinomycetes</taxon>
        <taxon>Micrococcales</taxon>
        <taxon>Microbacteriaceae</taxon>
        <taxon>Microbacterium</taxon>
    </lineage>
</organism>
<dbReference type="Pfam" id="PF26572">
    <property type="entry name" value="DUF8185"/>
    <property type="match status" value="1"/>
</dbReference>
<evidence type="ECO:0000259" key="1">
    <source>
        <dbReference type="Pfam" id="PF26035"/>
    </source>
</evidence>
<dbReference type="AlphaFoldDB" id="A0A7D4TQR6"/>
<sequence length="223" mass="22685">MSSRLLFADAHAAADALTYAARTTSLGDGSVRLKAAAGVLAMTSAPLSPRGLFDTTPTIIGMRTLAVDPELECDLVVEAAALTAAPDDPRALELPASAVNASWAGVSPPRGGWTPAHTVPAAVLASRAQWGIAAVAEAMPQNPGEDAVRAVRARIWGAPDDALAGLALGAAFAAFALGFIGGEEEARVFTAPAWTRMSLARGHVLVRGPVRSGLTQVRSTGAG</sequence>
<evidence type="ECO:0000259" key="2">
    <source>
        <dbReference type="Pfam" id="PF26572"/>
    </source>
</evidence>
<proteinExistence type="predicted"/>
<evidence type="ECO:0000313" key="4">
    <source>
        <dbReference type="Proteomes" id="UP000502498"/>
    </source>
</evidence>
<accession>A0A7D4TQR6</accession>
<dbReference type="Pfam" id="PF26035">
    <property type="entry name" value="DUF8010"/>
    <property type="match status" value="1"/>
</dbReference>
<feature type="domain" description="DUF8010" evidence="1">
    <location>
        <begin position="2"/>
        <end position="105"/>
    </location>
</feature>
<dbReference type="EMBL" id="CP054038">
    <property type="protein sequence ID" value="QKJ19324.1"/>
    <property type="molecule type" value="Genomic_DNA"/>
</dbReference>
<dbReference type="InterPro" id="IPR058323">
    <property type="entry name" value="DUF8010"/>
</dbReference>